<dbReference type="GO" id="GO:0005829">
    <property type="term" value="C:cytosol"/>
    <property type="evidence" value="ECO:0007669"/>
    <property type="project" value="UniProtKB-SubCell"/>
</dbReference>
<evidence type="ECO:0000256" key="6">
    <source>
        <dbReference type="PIRNR" id="PIRNR039090"/>
    </source>
</evidence>
<keyword evidence="7" id="KW-0969">Cilium</keyword>
<keyword evidence="3 6" id="KW-0963">Cytoplasm</keyword>
<evidence type="ECO:0000313" key="8">
    <source>
        <dbReference type="Proteomes" id="UP000295418"/>
    </source>
</evidence>
<dbReference type="PANTHER" id="PTHR34773">
    <property type="entry name" value="FLAGELLAR SECRETION CHAPERONE FLIS"/>
    <property type="match status" value="1"/>
</dbReference>
<comment type="subcellular location">
    <subcellularLocation>
        <location evidence="1 6">Cytoplasm</location>
        <location evidence="1 6">Cytosol</location>
    </subcellularLocation>
</comment>
<comment type="similarity">
    <text evidence="2 6">Belongs to the FliS family.</text>
</comment>
<keyword evidence="5" id="KW-0143">Chaperone</keyword>
<keyword evidence="4 6" id="KW-1005">Bacterial flagellum biogenesis</keyword>
<dbReference type="NCBIfam" id="TIGR00208">
    <property type="entry name" value="fliS"/>
    <property type="match status" value="1"/>
</dbReference>
<dbReference type="AlphaFoldDB" id="A0A4R4EFH9"/>
<dbReference type="Pfam" id="PF02561">
    <property type="entry name" value="FliS"/>
    <property type="match status" value="1"/>
</dbReference>
<comment type="caution">
    <text evidence="7">The sequence shown here is derived from an EMBL/GenBank/DDBJ whole genome shotgun (WGS) entry which is preliminary data.</text>
</comment>
<protein>
    <recommendedName>
        <fullName evidence="6">Flagellar secretion chaperone FliS</fullName>
    </recommendedName>
</protein>
<dbReference type="InterPro" id="IPR036584">
    <property type="entry name" value="FliS_sf"/>
</dbReference>
<dbReference type="Gene3D" id="1.20.120.340">
    <property type="entry name" value="Flagellar protein FliS"/>
    <property type="match status" value="1"/>
</dbReference>
<evidence type="ECO:0000256" key="1">
    <source>
        <dbReference type="ARBA" id="ARBA00004514"/>
    </source>
</evidence>
<keyword evidence="7" id="KW-0966">Cell projection</keyword>
<proteinExistence type="inferred from homology"/>
<dbReference type="EMBL" id="SKFG01000011">
    <property type="protein sequence ID" value="TCZ76848.1"/>
    <property type="molecule type" value="Genomic_DNA"/>
</dbReference>
<evidence type="ECO:0000256" key="3">
    <source>
        <dbReference type="ARBA" id="ARBA00022490"/>
    </source>
</evidence>
<evidence type="ECO:0000256" key="5">
    <source>
        <dbReference type="ARBA" id="ARBA00023186"/>
    </source>
</evidence>
<evidence type="ECO:0000313" key="7">
    <source>
        <dbReference type="EMBL" id="TCZ76848.1"/>
    </source>
</evidence>
<dbReference type="PANTHER" id="PTHR34773:SF1">
    <property type="entry name" value="FLAGELLAR SECRETION CHAPERONE FLIS"/>
    <property type="match status" value="1"/>
</dbReference>
<dbReference type="PIRSF" id="PIRSF039090">
    <property type="entry name" value="Flis"/>
    <property type="match status" value="1"/>
</dbReference>
<evidence type="ECO:0000256" key="2">
    <source>
        <dbReference type="ARBA" id="ARBA00008787"/>
    </source>
</evidence>
<reference evidence="7 8" key="1">
    <citation type="submission" date="2019-03" db="EMBL/GenBank/DDBJ databases">
        <authorList>
            <person name="Kim M.K.M."/>
        </authorList>
    </citation>
    <scope>NUCLEOTIDE SEQUENCE [LARGE SCALE GENOMIC DNA]</scope>
    <source>
        <strain evidence="7 8">18JY21-1</strain>
    </source>
</reference>
<evidence type="ECO:0000256" key="4">
    <source>
        <dbReference type="ARBA" id="ARBA00022795"/>
    </source>
</evidence>
<dbReference type="CDD" id="cd16098">
    <property type="entry name" value="FliS"/>
    <property type="match status" value="1"/>
</dbReference>
<keyword evidence="7" id="KW-0282">Flagellum</keyword>
<dbReference type="SUPFAM" id="SSF101116">
    <property type="entry name" value="Flagellar export chaperone FliS"/>
    <property type="match status" value="1"/>
</dbReference>
<organism evidence="7 8">
    <name type="scientific">Paenibacillus albiflavus</name>
    <dbReference type="NCBI Taxonomy" id="2545760"/>
    <lineage>
        <taxon>Bacteria</taxon>
        <taxon>Bacillati</taxon>
        <taxon>Bacillota</taxon>
        <taxon>Bacilli</taxon>
        <taxon>Bacillales</taxon>
        <taxon>Paenibacillaceae</taxon>
        <taxon>Paenibacillus</taxon>
    </lineage>
</organism>
<dbReference type="GO" id="GO:0071973">
    <property type="term" value="P:bacterial-type flagellum-dependent cell motility"/>
    <property type="evidence" value="ECO:0007669"/>
    <property type="project" value="TreeGrafter"/>
</dbReference>
<dbReference type="Proteomes" id="UP000295418">
    <property type="component" value="Unassembled WGS sequence"/>
</dbReference>
<gene>
    <name evidence="7" type="primary">fliS</name>
    <name evidence="7" type="ORF">E0485_12770</name>
</gene>
<dbReference type="OrthoDB" id="1524959at2"/>
<accession>A0A4R4EFH9</accession>
<name>A0A4R4EFH9_9BACL</name>
<dbReference type="InterPro" id="IPR003713">
    <property type="entry name" value="FliS"/>
</dbReference>
<dbReference type="GO" id="GO:0044780">
    <property type="term" value="P:bacterial-type flagellum assembly"/>
    <property type="evidence" value="ECO:0007669"/>
    <property type="project" value="InterPro"/>
</dbReference>
<sequence length="130" mass="14784">MLQANPNKYLETAVQTASPGQLLLMLYDGVIRSCKQSIKYLEIMDYPNANKSLLKAQRIISELRVTLDNKYPISQELYSIYEYFGFRLIQANLKKDAAQVEEVLAYFIELKEAWIEASKIANTQGAKANG</sequence>
<keyword evidence="8" id="KW-1185">Reference proteome</keyword>
<dbReference type="RefSeq" id="WP_132418437.1">
    <property type="nucleotide sequence ID" value="NZ_SKFG01000011.1"/>
</dbReference>